<sequence>MAEGVRKRFGETVTGETKNAATLNAKTRAVMFLIGDNISGGAIWCQAFTRKPPDVDMLLSVPSEKGFCLSVVAGEPKSSRRGWLLRRLHLPDFTPPTETIIEVETFGSCILIGKDASNDPRRKAARGEVHGLRSPHEPRPRRLRVVPQAPAGEREEDQRREGRSTYARVLVFFQVF</sequence>
<dbReference type="AlphaFoldDB" id="A0A8S9LKI7"/>
<evidence type="ECO:0000256" key="1">
    <source>
        <dbReference type="SAM" id="MobiDB-lite"/>
    </source>
</evidence>
<gene>
    <name evidence="2" type="ORF">F2Q68_00045409</name>
</gene>
<dbReference type="Proteomes" id="UP000712281">
    <property type="component" value="Unassembled WGS sequence"/>
</dbReference>
<protein>
    <submittedName>
        <fullName evidence="2">Uncharacterized protein</fullName>
    </submittedName>
</protein>
<comment type="caution">
    <text evidence="2">The sequence shown here is derived from an EMBL/GenBank/DDBJ whole genome shotgun (WGS) entry which is preliminary data.</text>
</comment>
<accession>A0A8S9LKI7</accession>
<evidence type="ECO:0000313" key="2">
    <source>
        <dbReference type="EMBL" id="KAF2606519.1"/>
    </source>
</evidence>
<feature type="compositionally biased region" description="Basic and acidic residues" evidence="1">
    <location>
        <begin position="119"/>
        <end position="140"/>
    </location>
</feature>
<reference evidence="2" key="1">
    <citation type="submission" date="2019-12" db="EMBL/GenBank/DDBJ databases">
        <title>Genome sequencing and annotation of Brassica cretica.</title>
        <authorList>
            <person name="Studholme D.J."/>
            <person name="Sarris P.F."/>
        </authorList>
    </citation>
    <scope>NUCLEOTIDE SEQUENCE</scope>
    <source>
        <strain evidence="2">PFS-001/15</strain>
        <tissue evidence="2">Leaf</tissue>
    </source>
</reference>
<feature type="region of interest" description="Disordered" evidence="1">
    <location>
        <begin position="119"/>
        <end position="160"/>
    </location>
</feature>
<organism evidence="2 3">
    <name type="scientific">Brassica cretica</name>
    <name type="common">Mustard</name>
    <dbReference type="NCBI Taxonomy" id="69181"/>
    <lineage>
        <taxon>Eukaryota</taxon>
        <taxon>Viridiplantae</taxon>
        <taxon>Streptophyta</taxon>
        <taxon>Embryophyta</taxon>
        <taxon>Tracheophyta</taxon>
        <taxon>Spermatophyta</taxon>
        <taxon>Magnoliopsida</taxon>
        <taxon>eudicotyledons</taxon>
        <taxon>Gunneridae</taxon>
        <taxon>Pentapetalae</taxon>
        <taxon>rosids</taxon>
        <taxon>malvids</taxon>
        <taxon>Brassicales</taxon>
        <taxon>Brassicaceae</taxon>
        <taxon>Brassiceae</taxon>
        <taxon>Brassica</taxon>
    </lineage>
</organism>
<name>A0A8S9LKI7_BRACR</name>
<evidence type="ECO:0000313" key="3">
    <source>
        <dbReference type="Proteomes" id="UP000712281"/>
    </source>
</evidence>
<proteinExistence type="predicted"/>
<dbReference type="EMBL" id="QGKW02000276">
    <property type="protein sequence ID" value="KAF2606519.1"/>
    <property type="molecule type" value="Genomic_DNA"/>
</dbReference>